<organism evidence="2 3">
    <name type="scientific">Amphritea pacifica</name>
    <dbReference type="NCBI Taxonomy" id="2811233"/>
    <lineage>
        <taxon>Bacteria</taxon>
        <taxon>Pseudomonadati</taxon>
        <taxon>Pseudomonadota</taxon>
        <taxon>Gammaproteobacteria</taxon>
        <taxon>Oceanospirillales</taxon>
        <taxon>Oceanospirillaceae</taxon>
        <taxon>Amphritea</taxon>
    </lineage>
</organism>
<dbReference type="EMBL" id="JAFFZP010000013">
    <property type="protein sequence ID" value="MBN0987765.1"/>
    <property type="molecule type" value="Genomic_DNA"/>
</dbReference>
<evidence type="ECO:0000313" key="2">
    <source>
        <dbReference type="EMBL" id="MBN0987765.1"/>
    </source>
</evidence>
<dbReference type="RefSeq" id="WP_205213572.1">
    <property type="nucleotide sequence ID" value="NZ_JAFFZP010000013.1"/>
</dbReference>
<dbReference type="Pfam" id="PF04101">
    <property type="entry name" value="Glyco_tran_28_C"/>
    <property type="match status" value="1"/>
</dbReference>
<name>A0ABS2W837_9GAMM</name>
<evidence type="ECO:0000313" key="3">
    <source>
        <dbReference type="Proteomes" id="UP000760472"/>
    </source>
</evidence>
<comment type="caution">
    <text evidence="2">The sequence shown here is derived from an EMBL/GenBank/DDBJ whole genome shotgun (WGS) entry which is preliminary data.</text>
</comment>
<sequence>MIFITVGTQLPFDRFILGLLSVLEECDILDKHKVVVQCSSDHTEEYLYYSDKYSNLEVVDELNKESYSLYFEEADVVFSHAGMGGVIRAVEFGNQLVIFPRLAEYREHRNNHQVDTCHSFRNKFSNVHVAIDMIELKSIIVDLFFGKETKEESGSDWKENRKNLIAGIANVVNQY</sequence>
<accession>A0ABS2W837</accession>
<dbReference type="Gene3D" id="3.40.50.2000">
    <property type="entry name" value="Glycogen Phosphorylase B"/>
    <property type="match status" value="1"/>
</dbReference>
<dbReference type="SUPFAM" id="SSF53756">
    <property type="entry name" value="UDP-Glycosyltransferase/glycogen phosphorylase"/>
    <property type="match status" value="1"/>
</dbReference>
<evidence type="ECO:0000259" key="1">
    <source>
        <dbReference type="Pfam" id="PF04101"/>
    </source>
</evidence>
<dbReference type="InterPro" id="IPR007235">
    <property type="entry name" value="Glyco_trans_28_C"/>
</dbReference>
<reference evidence="2 3" key="1">
    <citation type="submission" date="2021-02" db="EMBL/GenBank/DDBJ databases">
        <title>A novel species of genus Amphritea isolated from a fishpond in China.</title>
        <authorList>
            <person name="Lu H."/>
        </authorList>
    </citation>
    <scope>NUCLEOTIDE SEQUENCE [LARGE SCALE GENOMIC DNA]</scope>
    <source>
        <strain evidence="2 3">RP18W</strain>
    </source>
</reference>
<keyword evidence="3" id="KW-1185">Reference proteome</keyword>
<proteinExistence type="predicted"/>
<gene>
    <name evidence="2" type="ORF">JW498_10350</name>
</gene>
<protein>
    <recommendedName>
        <fullName evidence="1">Glycosyl transferase family 28 C-terminal domain-containing protein</fullName>
    </recommendedName>
</protein>
<dbReference type="Proteomes" id="UP000760472">
    <property type="component" value="Unassembled WGS sequence"/>
</dbReference>
<feature type="domain" description="Glycosyl transferase family 28 C-terminal" evidence="1">
    <location>
        <begin position="1"/>
        <end position="116"/>
    </location>
</feature>